<evidence type="ECO:0000313" key="1">
    <source>
        <dbReference type="EMBL" id="KAK9130455.1"/>
    </source>
</evidence>
<comment type="caution">
    <text evidence="1">The sequence shown here is derived from an EMBL/GenBank/DDBJ whole genome shotgun (WGS) entry which is preliminary data.</text>
</comment>
<organism evidence="1 2">
    <name type="scientific">Stephania japonica</name>
    <dbReference type="NCBI Taxonomy" id="461633"/>
    <lineage>
        <taxon>Eukaryota</taxon>
        <taxon>Viridiplantae</taxon>
        <taxon>Streptophyta</taxon>
        <taxon>Embryophyta</taxon>
        <taxon>Tracheophyta</taxon>
        <taxon>Spermatophyta</taxon>
        <taxon>Magnoliopsida</taxon>
        <taxon>Ranunculales</taxon>
        <taxon>Menispermaceae</taxon>
        <taxon>Menispermoideae</taxon>
        <taxon>Cissampelideae</taxon>
        <taxon>Stephania</taxon>
    </lineage>
</organism>
<proteinExistence type="predicted"/>
<keyword evidence="2" id="KW-1185">Reference proteome</keyword>
<name>A0AAP0JC98_9MAGN</name>
<reference evidence="1 2" key="1">
    <citation type="submission" date="2024-01" db="EMBL/GenBank/DDBJ databases">
        <title>Genome assemblies of Stephania.</title>
        <authorList>
            <person name="Yang L."/>
        </authorList>
    </citation>
    <scope>NUCLEOTIDE SEQUENCE [LARGE SCALE GENOMIC DNA]</scope>
    <source>
        <strain evidence="1">QJT</strain>
        <tissue evidence="1">Leaf</tissue>
    </source>
</reference>
<sequence length="114" mass="13171">MDEAPLVIKLVSYQQQQQPSLNSQLIGSATWIKFFYCARFCAVVAFPNTSNISWSMRLKLTWVFPYKQQQQQQQQQHSLNLKLLGLAWLHRSNSSIVLDLVLFMVSFGNHLNPS</sequence>
<accession>A0AAP0JC98</accession>
<dbReference type="Proteomes" id="UP001417504">
    <property type="component" value="Unassembled WGS sequence"/>
</dbReference>
<protein>
    <submittedName>
        <fullName evidence="1">Uncharacterized protein</fullName>
    </submittedName>
</protein>
<evidence type="ECO:0000313" key="2">
    <source>
        <dbReference type="Proteomes" id="UP001417504"/>
    </source>
</evidence>
<gene>
    <name evidence="1" type="ORF">Sjap_010942</name>
</gene>
<dbReference type="AlphaFoldDB" id="A0AAP0JC98"/>
<dbReference type="EMBL" id="JBBNAE010000004">
    <property type="protein sequence ID" value="KAK9130455.1"/>
    <property type="molecule type" value="Genomic_DNA"/>
</dbReference>